<dbReference type="InterPro" id="IPR036890">
    <property type="entry name" value="HATPase_C_sf"/>
</dbReference>
<feature type="domain" description="Signal transduction histidine kinase subgroup 2 dimerisation and phosphoacceptor" evidence="8">
    <location>
        <begin position="361"/>
        <end position="431"/>
    </location>
</feature>
<dbReference type="OrthoDB" id="9767435at2"/>
<proteinExistence type="predicted"/>
<dbReference type="PANTHER" id="PTHR41523:SF8">
    <property type="entry name" value="ETHYLENE RESPONSE SENSOR PROTEIN"/>
    <property type="match status" value="1"/>
</dbReference>
<dbReference type="Proteomes" id="UP000015346">
    <property type="component" value="Unassembled WGS sequence"/>
</dbReference>
<dbReference type="STRING" id="1123069.ruthe_01171"/>
<sequence length="555" mass="59091">MAGRILGRLHRDGLAVRVTALLSLALLPLGLLALGQARSFQQESEQRARLSLLAVTAQAASGLEREIVRAQGAAGALAALPSVLADPVSCEGTLRSFVEAWSSYSLAVFYPAVGGRPCASGPEFDSLPLSVDAASDRTEIRGGLPGSLLMAVPLAAGGRSIGSLALLLPIEALAGPALPSENQPLQLVTFNASGEVLTSTGPDGPVVPPGLLAPRRPLSAETPSGPRVFAARDPDGAERVYTVVPVVPEVAYALAVWSPEQAGRPSGLWGRPLTLAVLMWLASLGVALWTLDRLVLSRVAALGAMMRRFGHDRTLPDAPPPDAARELREIELAFREMARSILEDEARMARAYRERGVLLREIHHRVKNNLQLISSIISMQIRRLSGAEPRAALRRLQDRVLTLAAIYRTLYTSADMAAIDVAPLIRAIAEQELAVRAALLRTEMSIDSLVLDPDQAVPLAFLVAEALSNAALHARARSGLPTVSVRLERGEDHARLTIANSAEGRPKRQPGPGLGRQLIQAFAAQIGGPIETAEDDEMHRLTVVFPIRPGEGGAR</sequence>
<evidence type="ECO:0000313" key="9">
    <source>
        <dbReference type="EMBL" id="EPX86356.1"/>
    </source>
</evidence>
<dbReference type="InterPro" id="IPR011495">
    <property type="entry name" value="Sig_transdc_His_kin_sub2_dim/P"/>
</dbReference>
<dbReference type="SUPFAM" id="SSF55874">
    <property type="entry name" value="ATPase domain of HSP90 chaperone/DNA topoisomerase II/histidine kinase"/>
    <property type="match status" value="1"/>
</dbReference>
<comment type="caution">
    <text evidence="9">The sequence shown here is derived from an EMBL/GenBank/DDBJ whole genome shotgun (WGS) entry which is preliminary data.</text>
</comment>
<keyword evidence="7" id="KW-0067">ATP-binding</keyword>
<dbReference type="Gene3D" id="3.30.450.20">
    <property type="entry name" value="PAS domain"/>
    <property type="match status" value="1"/>
</dbReference>
<protein>
    <recommendedName>
        <fullName evidence="2">histidine kinase</fullName>
        <ecNumber evidence="2">2.7.13.3</ecNumber>
    </recommendedName>
</protein>
<dbReference type="CDD" id="cd16936">
    <property type="entry name" value="HATPase_RsbW-like"/>
    <property type="match status" value="1"/>
</dbReference>
<dbReference type="Gene3D" id="3.30.565.10">
    <property type="entry name" value="Histidine kinase-like ATPase, C-terminal domain"/>
    <property type="match status" value="1"/>
</dbReference>
<evidence type="ECO:0000256" key="3">
    <source>
        <dbReference type="ARBA" id="ARBA00022553"/>
    </source>
</evidence>
<dbReference type="HOGENOM" id="CLU_024378_1_0_5"/>
<dbReference type="EMBL" id="AOLV01000010">
    <property type="protein sequence ID" value="EPX86356.1"/>
    <property type="molecule type" value="Genomic_DNA"/>
</dbReference>
<evidence type="ECO:0000259" key="8">
    <source>
        <dbReference type="Pfam" id="PF07568"/>
    </source>
</evidence>
<accession>S9QY83</accession>
<name>S9QY83_9RHOB</name>
<dbReference type="RefSeq" id="WP_021097264.1">
    <property type="nucleotide sequence ID" value="NZ_KE557320.1"/>
</dbReference>
<evidence type="ECO:0000256" key="1">
    <source>
        <dbReference type="ARBA" id="ARBA00000085"/>
    </source>
</evidence>
<dbReference type="PANTHER" id="PTHR41523">
    <property type="entry name" value="TWO-COMPONENT SYSTEM SENSOR PROTEIN"/>
    <property type="match status" value="1"/>
</dbReference>
<keyword evidence="6 9" id="KW-0418">Kinase</keyword>
<evidence type="ECO:0000256" key="4">
    <source>
        <dbReference type="ARBA" id="ARBA00022679"/>
    </source>
</evidence>
<dbReference type="AlphaFoldDB" id="S9QY83"/>
<keyword evidence="10" id="KW-1185">Reference proteome</keyword>
<keyword evidence="4" id="KW-0808">Transferase</keyword>
<evidence type="ECO:0000313" key="10">
    <source>
        <dbReference type="Proteomes" id="UP000015346"/>
    </source>
</evidence>
<keyword evidence="3" id="KW-0597">Phosphoprotein</keyword>
<keyword evidence="5" id="KW-0547">Nucleotide-binding</keyword>
<evidence type="ECO:0000256" key="5">
    <source>
        <dbReference type="ARBA" id="ARBA00022741"/>
    </source>
</evidence>
<evidence type="ECO:0000256" key="6">
    <source>
        <dbReference type="ARBA" id="ARBA00022777"/>
    </source>
</evidence>
<dbReference type="GO" id="GO:0005524">
    <property type="term" value="F:ATP binding"/>
    <property type="evidence" value="ECO:0007669"/>
    <property type="project" value="UniProtKB-KW"/>
</dbReference>
<dbReference type="GO" id="GO:0004673">
    <property type="term" value="F:protein histidine kinase activity"/>
    <property type="evidence" value="ECO:0007669"/>
    <property type="project" value="UniProtKB-EC"/>
</dbReference>
<comment type="catalytic activity">
    <reaction evidence="1">
        <text>ATP + protein L-histidine = ADP + protein N-phospho-L-histidine.</text>
        <dbReference type="EC" id="2.7.13.3"/>
    </reaction>
</comment>
<organism evidence="9 10">
    <name type="scientific">Rubellimicrobium thermophilum DSM 16684</name>
    <dbReference type="NCBI Taxonomy" id="1123069"/>
    <lineage>
        <taxon>Bacteria</taxon>
        <taxon>Pseudomonadati</taxon>
        <taxon>Pseudomonadota</taxon>
        <taxon>Alphaproteobacteria</taxon>
        <taxon>Rhodobacterales</taxon>
        <taxon>Roseobacteraceae</taxon>
        <taxon>Rubellimicrobium</taxon>
    </lineage>
</organism>
<evidence type="ECO:0000256" key="7">
    <source>
        <dbReference type="ARBA" id="ARBA00022840"/>
    </source>
</evidence>
<dbReference type="EC" id="2.7.13.3" evidence="2"/>
<dbReference type="Pfam" id="PF07568">
    <property type="entry name" value="HisKA_2"/>
    <property type="match status" value="1"/>
</dbReference>
<evidence type="ECO:0000256" key="2">
    <source>
        <dbReference type="ARBA" id="ARBA00012438"/>
    </source>
</evidence>
<reference evidence="9 10" key="1">
    <citation type="journal article" date="2013" name="Stand. Genomic Sci.">
        <title>Genome sequence of the reddish-pigmented Rubellimicrobium thermophilum type strain (DSM 16684(T)), a member of the Roseobacter clade.</title>
        <authorList>
            <person name="Fiebig A."/>
            <person name="Riedel T."/>
            <person name="Gronow S."/>
            <person name="Petersen J."/>
            <person name="Klenk H.P."/>
            <person name="Goker M."/>
        </authorList>
    </citation>
    <scope>NUCLEOTIDE SEQUENCE [LARGE SCALE GENOMIC DNA]</scope>
    <source>
        <strain evidence="9 10">DSM 16684</strain>
    </source>
</reference>
<gene>
    <name evidence="9" type="ORF">ruthe_01171</name>
</gene>